<reference evidence="2" key="1">
    <citation type="journal article" date="2022" name="Int. J. Mol. Sci.">
        <title>Draft Genome of Tanacetum Coccineum: Genomic Comparison of Closely Related Tanacetum-Family Plants.</title>
        <authorList>
            <person name="Yamashiro T."/>
            <person name="Shiraishi A."/>
            <person name="Nakayama K."/>
            <person name="Satake H."/>
        </authorList>
    </citation>
    <scope>NUCLEOTIDE SEQUENCE</scope>
</reference>
<evidence type="ECO:0000256" key="1">
    <source>
        <dbReference type="SAM" id="MobiDB-lite"/>
    </source>
</evidence>
<feature type="compositionally biased region" description="Gly residues" evidence="1">
    <location>
        <begin position="242"/>
        <end position="254"/>
    </location>
</feature>
<organism evidence="2 3">
    <name type="scientific">Tanacetum coccineum</name>
    <dbReference type="NCBI Taxonomy" id="301880"/>
    <lineage>
        <taxon>Eukaryota</taxon>
        <taxon>Viridiplantae</taxon>
        <taxon>Streptophyta</taxon>
        <taxon>Embryophyta</taxon>
        <taxon>Tracheophyta</taxon>
        <taxon>Spermatophyta</taxon>
        <taxon>Magnoliopsida</taxon>
        <taxon>eudicotyledons</taxon>
        <taxon>Gunneridae</taxon>
        <taxon>Pentapetalae</taxon>
        <taxon>asterids</taxon>
        <taxon>campanulids</taxon>
        <taxon>Asterales</taxon>
        <taxon>Asteraceae</taxon>
        <taxon>Asteroideae</taxon>
        <taxon>Anthemideae</taxon>
        <taxon>Anthemidinae</taxon>
        <taxon>Tanacetum</taxon>
    </lineage>
</organism>
<sequence>MSRLLHSPQLSTSYNEIQLNSWIKQDRSWLLVGRNFERYTELKKIIALLRLAIGSSVERKVGIAIRYQVEDGDLDTVFEYCCMKEVDGSIFQQMQVFRELFSTFLELLLGISFIVFEERVQLIKSYTVKISCLFSNCDKPTPLGLKMIHKLRIDLHRRDRAIFLCSFDIGDESVDVNWQSEKKDRVLTGVSYISPFSLLRYRAVIRSSNYQHAFFEHRMTVFQNLAAITFFCHRLTEPGGGSAVGDSAGGGGSARWGSKYSTS</sequence>
<proteinExistence type="predicted"/>
<dbReference type="EMBL" id="BQNB010015567">
    <property type="protein sequence ID" value="GJT41496.1"/>
    <property type="molecule type" value="Genomic_DNA"/>
</dbReference>
<accession>A0ABQ5DQP2</accession>
<keyword evidence="3" id="KW-1185">Reference proteome</keyword>
<gene>
    <name evidence="2" type="ORF">Tco_0941361</name>
</gene>
<dbReference type="Proteomes" id="UP001151760">
    <property type="component" value="Unassembled WGS sequence"/>
</dbReference>
<protein>
    <submittedName>
        <fullName evidence="2">Uncharacterized protein</fullName>
    </submittedName>
</protein>
<comment type="caution">
    <text evidence="2">The sequence shown here is derived from an EMBL/GenBank/DDBJ whole genome shotgun (WGS) entry which is preliminary data.</text>
</comment>
<evidence type="ECO:0000313" key="2">
    <source>
        <dbReference type="EMBL" id="GJT41496.1"/>
    </source>
</evidence>
<reference evidence="2" key="2">
    <citation type="submission" date="2022-01" db="EMBL/GenBank/DDBJ databases">
        <authorList>
            <person name="Yamashiro T."/>
            <person name="Shiraishi A."/>
            <person name="Satake H."/>
            <person name="Nakayama K."/>
        </authorList>
    </citation>
    <scope>NUCLEOTIDE SEQUENCE</scope>
</reference>
<name>A0ABQ5DQP2_9ASTR</name>
<feature type="region of interest" description="Disordered" evidence="1">
    <location>
        <begin position="242"/>
        <end position="263"/>
    </location>
</feature>
<evidence type="ECO:0000313" key="3">
    <source>
        <dbReference type="Proteomes" id="UP001151760"/>
    </source>
</evidence>